<evidence type="ECO:0000313" key="3">
    <source>
        <dbReference type="EMBL" id="QHN39941.1"/>
    </source>
</evidence>
<dbReference type="NCBIfam" id="TIGR01784">
    <property type="entry name" value="T_den_put_tspse"/>
    <property type="match status" value="1"/>
</dbReference>
<sequence>MNNQLHHHTGLDPSTGRQPHDALFRLIFTDPENAGSELRSVLPPELTAHIDFNDMVLQEGTFVDENLRHRQTDVLFKTTVQEDDAYVYVVIEHQSTPDPLMAFRMLQYQVRIWDRHVKQHTIRPGQRPLPLIIPVVIYQGRRRWTAPTDIADLLDINDSLGAAADGLIPHASYLLDDLTTVSDAALRARPLTTAARITFVFLTKAPEDPNAIRWLPEWTDHINQLDSSRLEALFQYLVVVSTTQVEDIIRYTATVGPEAEEAAMNTADVLRAEGRAEGRAGALAEGRAGLLIELLTAKFGDVDTDTRERVARANTEQISQWSARLVLGADTLEQIFAPEG</sequence>
<dbReference type="InterPro" id="IPR010106">
    <property type="entry name" value="RpnA"/>
</dbReference>
<dbReference type="PANTHER" id="PTHR34611:SF2">
    <property type="entry name" value="INACTIVE RECOMBINATION-PROMOTING NUCLEASE-LIKE PROTEIN RPNE-RELATED"/>
    <property type="match status" value="1"/>
</dbReference>
<protein>
    <submittedName>
        <fullName evidence="3">Rpn family recombination-promoting nuclease/putative transposase</fullName>
    </submittedName>
</protein>
<proteinExistence type="inferred from homology"/>
<comment type="similarity">
    <text evidence="1">Belongs to the Rpn/YhgA-like nuclease family.</text>
</comment>
<dbReference type="PANTHER" id="PTHR34611">
    <property type="match status" value="1"/>
</dbReference>
<dbReference type="InterPro" id="IPR006842">
    <property type="entry name" value="Transposase_31"/>
</dbReference>
<reference evidence="3" key="1">
    <citation type="journal article" date="2021" name="Nat. Microbiol.">
        <title>Cocultivation of an ultrasmall environmental parasitic bacterium with lytic ability against bacteria associated with wastewater foams.</title>
        <authorList>
            <person name="Batinovic S."/>
            <person name="Rose J.J.A."/>
            <person name="Ratcliffe J."/>
            <person name="Seviour R.J."/>
            <person name="Petrovski S."/>
        </authorList>
    </citation>
    <scope>NUCLEOTIDE SEQUENCE</scope>
    <source>
        <strain evidence="3">CON44</strain>
    </source>
</reference>
<name>A0A857L0D6_9ACTN</name>
<feature type="domain" description="Transposase (putative) YhgA-like" evidence="2">
    <location>
        <begin position="18"/>
        <end position="226"/>
    </location>
</feature>
<organism evidence="3">
    <name type="scientific">Gordonia amarae</name>
    <dbReference type="NCBI Taxonomy" id="36821"/>
    <lineage>
        <taxon>Bacteria</taxon>
        <taxon>Bacillati</taxon>
        <taxon>Actinomycetota</taxon>
        <taxon>Actinomycetes</taxon>
        <taxon>Mycobacteriales</taxon>
        <taxon>Gordoniaceae</taxon>
        <taxon>Gordonia</taxon>
    </lineage>
</organism>
<accession>A0A857L0D6</accession>
<dbReference type="InterPro" id="IPR051699">
    <property type="entry name" value="Rpn/YhgA-like_nuclease"/>
</dbReference>
<gene>
    <name evidence="3" type="ORF">GII30_12940</name>
</gene>
<evidence type="ECO:0000256" key="1">
    <source>
        <dbReference type="ARBA" id="ARBA00009787"/>
    </source>
</evidence>
<dbReference type="GO" id="GO:0006310">
    <property type="term" value="P:DNA recombination"/>
    <property type="evidence" value="ECO:0007669"/>
    <property type="project" value="TreeGrafter"/>
</dbReference>
<dbReference type="EMBL" id="CP045810">
    <property type="protein sequence ID" value="QHN39941.1"/>
    <property type="molecule type" value="Genomic_DNA"/>
</dbReference>
<dbReference type="GO" id="GO:1990238">
    <property type="term" value="F:double-stranded DNA endonuclease activity"/>
    <property type="evidence" value="ECO:0007669"/>
    <property type="project" value="TreeGrafter"/>
</dbReference>
<evidence type="ECO:0000259" key="2">
    <source>
        <dbReference type="Pfam" id="PF04754"/>
    </source>
</evidence>
<dbReference type="Pfam" id="PF04754">
    <property type="entry name" value="Transposase_31"/>
    <property type="match status" value="1"/>
</dbReference>
<dbReference type="AlphaFoldDB" id="A0A857L0D6"/>